<dbReference type="Pfam" id="PF01966">
    <property type="entry name" value="HD"/>
    <property type="match status" value="1"/>
</dbReference>
<dbReference type="InterPro" id="IPR003607">
    <property type="entry name" value="HD/PDEase_dom"/>
</dbReference>
<gene>
    <name evidence="4" type="ORF">C8N45_1185</name>
</gene>
<sequence>MVEYWDERRDGGVTKDGRTAYERDYARVVHSAAFRRLQSKTQVLGVGDSDFYRTRLTHSMEVSQIGEGIARRFKAEAVKGTPSYDILPDPILIRTICLAHDLGHPPFGHGGEIALNRCMIDHGGFEGNGQTLRIMTLIEPYHETLGMNLSRRSLLGVLKYPAPLSAVVNKKQYEGADASASSVFSAKPFKPPKCYLDTEIEVVNWIAKDLGDWPRISSEFEDQGEKKHKKTQHHSLDTSIMEIADDIAYGVHDLEDAIGLGLIDRASFIEAVSAKDIAGFCAWSDGQSYDDLVGHLFSSHTYQRKNAIGALVDFCIRHTTLDTSNPHGFGNPIFGYQAVLAADARKVLDVLQKLVEQQVIFTITVQQLEFKGQKIVTELFHAFATDPTRLLPPRDAKRYEAMETDDLKKRVICDYLAGMTDDYATKRYQQLFEPRVGSVFDRI</sequence>
<evidence type="ECO:0000256" key="1">
    <source>
        <dbReference type="ARBA" id="ARBA00022801"/>
    </source>
</evidence>
<dbReference type="InterPro" id="IPR006261">
    <property type="entry name" value="dGTPase"/>
</dbReference>
<comment type="caution">
    <text evidence="4">The sequence shown here is derived from an EMBL/GenBank/DDBJ whole genome shotgun (WGS) entry which is preliminary data.</text>
</comment>
<dbReference type="Pfam" id="PF13286">
    <property type="entry name" value="HD_assoc"/>
    <property type="match status" value="1"/>
</dbReference>
<dbReference type="CDD" id="cd00077">
    <property type="entry name" value="HDc"/>
    <property type="match status" value="1"/>
</dbReference>
<name>A0A2T6K743_9RHOB</name>
<dbReference type="PANTHER" id="PTHR11373:SF32">
    <property type="entry name" value="DEOXYGUANOSINETRIPHOSPHATE TRIPHOSPHOHYDROLASE"/>
    <property type="match status" value="1"/>
</dbReference>
<dbReference type="HAMAP" id="MF_01212">
    <property type="entry name" value="dGTPase_type2"/>
    <property type="match status" value="1"/>
</dbReference>
<dbReference type="InterPro" id="IPR026875">
    <property type="entry name" value="PHydrolase_assoc_dom"/>
</dbReference>
<organism evidence="4 5">
    <name type="scientific">Yoonia sediminilitoris</name>
    <dbReference type="NCBI Taxonomy" id="1286148"/>
    <lineage>
        <taxon>Bacteria</taxon>
        <taxon>Pseudomonadati</taxon>
        <taxon>Pseudomonadota</taxon>
        <taxon>Alphaproteobacteria</taxon>
        <taxon>Rhodobacterales</taxon>
        <taxon>Paracoccaceae</taxon>
        <taxon>Yoonia</taxon>
    </lineage>
</organism>
<dbReference type="GO" id="GO:0008832">
    <property type="term" value="F:dGTPase activity"/>
    <property type="evidence" value="ECO:0007669"/>
    <property type="project" value="TreeGrafter"/>
</dbReference>
<dbReference type="SMART" id="SM00471">
    <property type="entry name" value="HDc"/>
    <property type="match status" value="1"/>
</dbReference>
<dbReference type="Proteomes" id="UP000244523">
    <property type="component" value="Unassembled WGS sequence"/>
</dbReference>
<dbReference type="NCBIfam" id="NF003701">
    <property type="entry name" value="PRK05318.1"/>
    <property type="match status" value="1"/>
</dbReference>
<dbReference type="GO" id="GO:0006203">
    <property type="term" value="P:dGTP catabolic process"/>
    <property type="evidence" value="ECO:0007669"/>
    <property type="project" value="TreeGrafter"/>
</dbReference>
<dbReference type="Gene3D" id="1.10.3210.10">
    <property type="entry name" value="Hypothetical protein af1432"/>
    <property type="match status" value="2"/>
</dbReference>
<dbReference type="EMBL" id="QBUD01000018">
    <property type="protein sequence ID" value="PUB10526.1"/>
    <property type="molecule type" value="Genomic_DNA"/>
</dbReference>
<evidence type="ECO:0000313" key="4">
    <source>
        <dbReference type="EMBL" id="PUB10526.1"/>
    </source>
</evidence>
<accession>A0A2T6K743</accession>
<dbReference type="NCBIfam" id="TIGR01353">
    <property type="entry name" value="dGTP_triPase"/>
    <property type="match status" value="1"/>
</dbReference>
<dbReference type="RefSeq" id="WP_108388631.1">
    <property type="nucleotide sequence ID" value="NZ_QBUD01000018.1"/>
</dbReference>
<dbReference type="OrthoDB" id="9803619at2"/>
<evidence type="ECO:0000256" key="2">
    <source>
        <dbReference type="HAMAP-Rule" id="MF_01212"/>
    </source>
</evidence>
<dbReference type="InterPro" id="IPR006674">
    <property type="entry name" value="HD_domain"/>
</dbReference>
<comment type="similarity">
    <text evidence="2">Belongs to the dGTPase family. Type 2 subfamily.</text>
</comment>
<evidence type="ECO:0000313" key="5">
    <source>
        <dbReference type="Proteomes" id="UP000244523"/>
    </source>
</evidence>
<proteinExistence type="inferred from homology"/>
<keyword evidence="5" id="KW-1185">Reference proteome</keyword>
<feature type="domain" description="HD" evidence="3">
    <location>
        <begin position="55"/>
        <end position="250"/>
    </location>
</feature>
<dbReference type="PROSITE" id="PS51831">
    <property type="entry name" value="HD"/>
    <property type="match status" value="1"/>
</dbReference>
<dbReference type="AlphaFoldDB" id="A0A2T6K743"/>
<reference evidence="4 5" key="1">
    <citation type="submission" date="2018-04" db="EMBL/GenBank/DDBJ databases">
        <title>Genomic Encyclopedia of Archaeal and Bacterial Type Strains, Phase II (KMG-II): from individual species to whole genera.</title>
        <authorList>
            <person name="Goeker M."/>
        </authorList>
    </citation>
    <scope>NUCLEOTIDE SEQUENCE [LARGE SCALE GENOMIC DNA]</scope>
    <source>
        <strain evidence="4 5">DSM 29955</strain>
    </source>
</reference>
<protein>
    <recommendedName>
        <fullName evidence="2">Deoxyguanosinetriphosphate triphosphohydrolase-like protein</fullName>
    </recommendedName>
</protein>
<evidence type="ECO:0000259" key="3">
    <source>
        <dbReference type="PROSITE" id="PS51831"/>
    </source>
</evidence>
<dbReference type="InterPro" id="IPR023023">
    <property type="entry name" value="dNTPase_2"/>
</dbReference>
<dbReference type="SUPFAM" id="SSF109604">
    <property type="entry name" value="HD-domain/PDEase-like"/>
    <property type="match status" value="1"/>
</dbReference>
<keyword evidence="1 2" id="KW-0378">Hydrolase</keyword>
<dbReference type="InterPro" id="IPR050135">
    <property type="entry name" value="dGTPase-like"/>
</dbReference>
<dbReference type="PANTHER" id="PTHR11373">
    <property type="entry name" value="DEOXYNUCLEOSIDE TRIPHOSPHATE TRIPHOSPHOHYDROLASE"/>
    <property type="match status" value="1"/>
</dbReference>
<dbReference type="NCBIfam" id="NF041026">
    <property type="entry name" value="antiphage_dGTPase"/>
    <property type="match status" value="1"/>
</dbReference>